<accession>A0A0P9F5A4</accession>
<dbReference type="AlphaFoldDB" id="A0A0P9F5A4"/>
<dbReference type="Proteomes" id="UP000050509">
    <property type="component" value="Unassembled WGS sequence"/>
</dbReference>
<dbReference type="EMBL" id="LJCR01003457">
    <property type="protein sequence ID" value="KPV47112.1"/>
    <property type="molecule type" value="Genomic_DNA"/>
</dbReference>
<evidence type="ECO:0000313" key="2">
    <source>
        <dbReference type="Proteomes" id="UP000050509"/>
    </source>
</evidence>
<reference evidence="1 2" key="1">
    <citation type="submission" date="2015-09" db="EMBL/GenBank/DDBJ databases">
        <title>Draft genome sequence of Kouleothrix aurantiaca JCM 19913.</title>
        <authorList>
            <person name="Hemp J."/>
        </authorList>
    </citation>
    <scope>NUCLEOTIDE SEQUENCE [LARGE SCALE GENOMIC DNA]</scope>
    <source>
        <strain evidence="1 2">COM-B</strain>
    </source>
</reference>
<evidence type="ECO:0000313" key="1">
    <source>
        <dbReference type="EMBL" id="KPV47112.1"/>
    </source>
</evidence>
<keyword evidence="2" id="KW-1185">Reference proteome</keyword>
<sequence length="159" mass="16646">ALTSRDNALRSRAYLALAAFVRVARDDTLPPLLAHAIVARPAAETVRAIVNATPMGAVADMVQILSTVRTVWGAELDADVAVAPILPGAALVGGADVDWIVRGTLWDVSASAAARPFGREDLLTGLAAALLDPYGEAGITALGWYFARHRQRHTVALAA</sequence>
<proteinExistence type="predicted"/>
<comment type="caution">
    <text evidence="1">The sequence shown here is derived from an EMBL/GenBank/DDBJ whole genome shotgun (WGS) entry which is preliminary data.</text>
</comment>
<name>A0A0P9F5A4_9CHLR</name>
<feature type="non-terminal residue" evidence="1">
    <location>
        <position position="1"/>
    </location>
</feature>
<gene>
    <name evidence="1" type="ORF">SE17_42740</name>
</gene>
<protein>
    <submittedName>
        <fullName evidence="1">Uncharacterized protein</fullName>
    </submittedName>
</protein>
<organism evidence="1 2">
    <name type="scientific">Kouleothrix aurantiaca</name>
    <dbReference type="NCBI Taxonomy" id="186479"/>
    <lineage>
        <taxon>Bacteria</taxon>
        <taxon>Bacillati</taxon>
        <taxon>Chloroflexota</taxon>
        <taxon>Chloroflexia</taxon>
        <taxon>Chloroflexales</taxon>
        <taxon>Roseiflexineae</taxon>
        <taxon>Roseiflexaceae</taxon>
        <taxon>Kouleothrix</taxon>
    </lineage>
</organism>